<reference evidence="1 2" key="1">
    <citation type="journal article" date="2020" name="Biotechnol. Biofuels">
        <title>New insights from the biogas microbiome by comprehensive genome-resolved metagenomics of nearly 1600 species originating from multiple anaerobic digesters.</title>
        <authorList>
            <person name="Campanaro S."/>
            <person name="Treu L."/>
            <person name="Rodriguez-R L.M."/>
            <person name="Kovalovszki A."/>
            <person name="Ziels R.M."/>
            <person name="Maus I."/>
            <person name="Zhu X."/>
            <person name="Kougias P.G."/>
            <person name="Basile A."/>
            <person name="Luo G."/>
            <person name="Schluter A."/>
            <person name="Konstantinidis K.T."/>
            <person name="Angelidaki I."/>
        </authorList>
    </citation>
    <scope>NUCLEOTIDE SEQUENCE [LARGE SCALE GENOMIC DNA]</scope>
    <source>
        <strain evidence="1">AS27yjCOA_65</strain>
    </source>
</reference>
<dbReference type="InterPro" id="IPR036291">
    <property type="entry name" value="NAD(P)-bd_dom_sf"/>
</dbReference>
<dbReference type="Gene3D" id="3.90.25.10">
    <property type="entry name" value="UDP-galactose 4-epimerase, domain 1"/>
    <property type="match status" value="1"/>
</dbReference>
<organism evidence="1 2">
    <name type="scientific">SAR324 cluster bacterium</name>
    <dbReference type="NCBI Taxonomy" id="2024889"/>
    <lineage>
        <taxon>Bacteria</taxon>
        <taxon>Deltaproteobacteria</taxon>
        <taxon>SAR324 cluster</taxon>
    </lineage>
</organism>
<accession>A0A7X9ILE3</accession>
<evidence type="ECO:0000313" key="2">
    <source>
        <dbReference type="Proteomes" id="UP000524246"/>
    </source>
</evidence>
<name>A0A7X9ILE3_9DELT</name>
<dbReference type="EMBL" id="JAAZON010000309">
    <property type="protein sequence ID" value="NMC62910.1"/>
    <property type="molecule type" value="Genomic_DNA"/>
</dbReference>
<dbReference type="SUPFAM" id="SSF51735">
    <property type="entry name" value="NAD(P)-binding Rossmann-fold domains"/>
    <property type="match status" value="1"/>
</dbReference>
<protein>
    <submittedName>
        <fullName evidence="1">NAD-dependent dehydratase</fullName>
    </submittedName>
</protein>
<dbReference type="AlphaFoldDB" id="A0A7X9ILE3"/>
<proteinExistence type="predicted"/>
<sequence length="58" mass="6882">DKSEVQRLWADNSKAKRLTGWVPDYAGDEGFRKALRETIEWFTQPENLKLFNPTHYQV</sequence>
<comment type="caution">
    <text evidence="1">The sequence shown here is derived from an EMBL/GenBank/DDBJ whole genome shotgun (WGS) entry which is preliminary data.</text>
</comment>
<dbReference type="Proteomes" id="UP000524246">
    <property type="component" value="Unassembled WGS sequence"/>
</dbReference>
<feature type="non-terminal residue" evidence="1">
    <location>
        <position position="1"/>
    </location>
</feature>
<gene>
    <name evidence="1" type="ORF">GYA55_07035</name>
</gene>
<evidence type="ECO:0000313" key="1">
    <source>
        <dbReference type="EMBL" id="NMC62910.1"/>
    </source>
</evidence>